<evidence type="ECO:0000256" key="2">
    <source>
        <dbReference type="ARBA" id="ARBA00023125"/>
    </source>
</evidence>
<dbReference type="EMBL" id="BPQG01000034">
    <property type="protein sequence ID" value="GJD44542.1"/>
    <property type="molecule type" value="Genomic_DNA"/>
</dbReference>
<dbReference type="PROSITE" id="PS00894">
    <property type="entry name" value="HTH_DEOR_1"/>
    <property type="match status" value="1"/>
</dbReference>
<keyword evidence="6" id="KW-1185">Reference proteome</keyword>
<accession>A0ABQ4QI86</accession>
<dbReference type="PRINTS" id="PR00037">
    <property type="entry name" value="HTHLACR"/>
</dbReference>
<dbReference type="PANTHER" id="PTHR30363">
    <property type="entry name" value="HTH-TYPE TRANSCRIPTIONAL REGULATOR SRLR-RELATED"/>
    <property type="match status" value="1"/>
</dbReference>
<dbReference type="SMART" id="SM01134">
    <property type="entry name" value="DeoRC"/>
    <property type="match status" value="1"/>
</dbReference>
<dbReference type="Pfam" id="PF00455">
    <property type="entry name" value="DeoRC"/>
    <property type="match status" value="1"/>
</dbReference>
<dbReference type="InterPro" id="IPR014036">
    <property type="entry name" value="DeoR-like_C"/>
</dbReference>
<dbReference type="PROSITE" id="PS51000">
    <property type="entry name" value="HTH_DEOR_2"/>
    <property type="match status" value="1"/>
</dbReference>
<proteinExistence type="predicted"/>
<dbReference type="PANTHER" id="PTHR30363:SF44">
    <property type="entry name" value="AGA OPERON TRANSCRIPTIONAL REPRESSOR-RELATED"/>
    <property type="match status" value="1"/>
</dbReference>
<keyword evidence="2" id="KW-0238">DNA-binding</keyword>
<sequence>MSMRSKARQALLLEALKLGEIDVDDVAARLDVSASTVRRDLQVLSATRAVRRTYGGAILAGHPVETTLAERLAVNGPEKLAIARKAITLVEDGDTLILDAGSTVAAFGQLLAKRRLRIVTNNLALLPALAEAPGIELVVLGGALRATSMSTVGPLAVEALRLMTADHVVLSADGVVAGRGLCEASLDQVALKSLMMRQANGVIVLADASKLGRAEQNAWAALPRRWTLVTTSDAPRDQVQRLADAGAAVLVGQSASRKL</sequence>
<protein>
    <submittedName>
        <fullName evidence="5">Glucitol operon repressor</fullName>
    </submittedName>
</protein>
<dbReference type="InterPro" id="IPR036390">
    <property type="entry name" value="WH_DNA-bd_sf"/>
</dbReference>
<dbReference type="Proteomes" id="UP001055117">
    <property type="component" value="Unassembled WGS sequence"/>
</dbReference>
<keyword evidence="1" id="KW-0805">Transcription regulation</keyword>
<name>A0ABQ4QI86_9HYPH</name>
<evidence type="ECO:0000259" key="4">
    <source>
        <dbReference type="PROSITE" id="PS51000"/>
    </source>
</evidence>
<keyword evidence="3" id="KW-0804">Transcription</keyword>
<evidence type="ECO:0000256" key="1">
    <source>
        <dbReference type="ARBA" id="ARBA00023015"/>
    </source>
</evidence>
<dbReference type="SMART" id="SM00420">
    <property type="entry name" value="HTH_DEOR"/>
    <property type="match status" value="1"/>
</dbReference>
<dbReference type="SUPFAM" id="SSF46785">
    <property type="entry name" value="Winged helix' DNA-binding domain"/>
    <property type="match status" value="1"/>
</dbReference>
<dbReference type="SUPFAM" id="SSF100950">
    <property type="entry name" value="NagB/RpiA/CoA transferase-like"/>
    <property type="match status" value="1"/>
</dbReference>
<comment type="caution">
    <text evidence="5">The sequence shown here is derived from an EMBL/GenBank/DDBJ whole genome shotgun (WGS) entry which is preliminary data.</text>
</comment>
<dbReference type="InterPro" id="IPR037171">
    <property type="entry name" value="NagB/RpiA_transferase-like"/>
</dbReference>
<dbReference type="InterPro" id="IPR050313">
    <property type="entry name" value="Carb_Metab_HTH_regulators"/>
</dbReference>
<evidence type="ECO:0000313" key="5">
    <source>
        <dbReference type="EMBL" id="GJD44542.1"/>
    </source>
</evidence>
<evidence type="ECO:0000313" key="6">
    <source>
        <dbReference type="Proteomes" id="UP001055117"/>
    </source>
</evidence>
<evidence type="ECO:0000256" key="3">
    <source>
        <dbReference type="ARBA" id="ARBA00023163"/>
    </source>
</evidence>
<organism evidence="5 6">
    <name type="scientific">Methylobacterium cerastii</name>
    <dbReference type="NCBI Taxonomy" id="932741"/>
    <lineage>
        <taxon>Bacteria</taxon>
        <taxon>Pseudomonadati</taxon>
        <taxon>Pseudomonadota</taxon>
        <taxon>Alphaproteobacteria</taxon>
        <taxon>Hyphomicrobiales</taxon>
        <taxon>Methylobacteriaceae</taxon>
        <taxon>Methylobacterium</taxon>
    </lineage>
</organism>
<dbReference type="InterPro" id="IPR001034">
    <property type="entry name" value="DeoR_HTH"/>
</dbReference>
<dbReference type="Gene3D" id="3.40.50.1360">
    <property type="match status" value="1"/>
</dbReference>
<dbReference type="Pfam" id="PF08220">
    <property type="entry name" value="HTH_DeoR"/>
    <property type="match status" value="1"/>
</dbReference>
<feature type="domain" description="HTH deoR-type" evidence="4">
    <location>
        <begin position="4"/>
        <end position="59"/>
    </location>
</feature>
<dbReference type="RefSeq" id="WP_147761660.1">
    <property type="nucleotide sequence ID" value="NZ_BPQG01000034.1"/>
</dbReference>
<reference evidence="5 6" key="1">
    <citation type="journal article" date="2021" name="Front. Microbiol.">
        <title>Comprehensive Comparative Genomics and Phenotyping of Methylobacterium Species.</title>
        <authorList>
            <person name="Alessa O."/>
            <person name="Ogura Y."/>
            <person name="Fujitani Y."/>
            <person name="Takami H."/>
            <person name="Hayashi T."/>
            <person name="Sahin N."/>
            <person name="Tani A."/>
        </authorList>
    </citation>
    <scope>NUCLEOTIDE SEQUENCE [LARGE SCALE GENOMIC DNA]</scope>
    <source>
        <strain evidence="5 6">DSM 23679</strain>
    </source>
</reference>
<gene>
    <name evidence="5" type="primary">srlR</name>
    <name evidence="5" type="ORF">AFCDBAGC_2409</name>
</gene>
<dbReference type="InterPro" id="IPR018356">
    <property type="entry name" value="Tscrpt_reg_HTH_DeoR_CS"/>
</dbReference>